<sequence length="46" mass="5394">MRLFHAFIIATILFIFSGCGYKKSPYYQENIDENVTVIIHQTKSKQ</sequence>
<accession>A0A1W1BWA1</accession>
<protein>
    <recommendedName>
        <fullName evidence="2">Lipoprotein</fullName>
    </recommendedName>
</protein>
<proteinExistence type="predicted"/>
<evidence type="ECO:0008006" key="2">
    <source>
        <dbReference type="Google" id="ProtNLM"/>
    </source>
</evidence>
<dbReference type="EMBL" id="FPHB01000041">
    <property type="protein sequence ID" value="SFV57870.1"/>
    <property type="molecule type" value="Genomic_DNA"/>
</dbReference>
<name>A0A1W1BWA1_9ZZZZ</name>
<dbReference type="PROSITE" id="PS51257">
    <property type="entry name" value="PROKAR_LIPOPROTEIN"/>
    <property type="match status" value="1"/>
</dbReference>
<reference evidence="1" key="1">
    <citation type="submission" date="2016-10" db="EMBL/GenBank/DDBJ databases">
        <authorList>
            <person name="de Groot N.N."/>
        </authorList>
    </citation>
    <scope>NUCLEOTIDE SEQUENCE</scope>
</reference>
<evidence type="ECO:0000313" key="1">
    <source>
        <dbReference type="EMBL" id="SFV57870.1"/>
    </source>
</evidence>
<dbReference type="AlphaFoldDB" id="A0A1W1BWA1"/>
<organism evidence="1">
    <name type="scientific">hydrothermal vent metagenome</name>
    <dbReference type="NCBI Taxonomy" id="652676"/>
    <lineage>
        <taxon>unclassified sequences</taxon>
        <taxon>metagenomes</taxon>
        <taxon>ecological metagenomes</taxon>
    </lineage>
</organism>
<gene>
    <name evidence="1" type="ORF">MNB_SM-7-1426</name>
</gene>